<sequence length="60" mass="6908">MHNPGQITVHFYSFGPVLRFTSVFAVSFGCEDFVNNLGAVNRRRMCHLFDDIVAWVMELD</sequence>
<dbReference type="Proteomes" id="UP000320672">
    <property type="component" value="Chromosome"/>
</dbReference>
<protein>
    <submittedName>
        <fullName evidence="1">Uncharacterized protein</fullName>
    </submittedName>
</protein>
<gene>
    <name evidence="1" type="ORF">FF011L_08750</name>
</gene>
<reference evidence="1 2" key="1">
    <citation type="submission" date="2019-02" db="EMBL/GenBank/DDBJ databases">
        <title>Deep-cultivation of Planctomycetes and their phenomic and genomic characterization uncovers novel biology.</title>
        <authorList>
            <person name="Wiegand S."/>
            <person name="Jogler M."/>
            <person name="Boedeker C."/>
            <person name="Pinto D."/>
            <person name="Vollmers J."/>
            <person name="Rivas-Marin E."/>
            <person name="Kohn T."/>
            <person name="Peeters S.H."/>
            <person name="Heuer A."/>
            <person name="Rast P."/>
            <person name="Oberbeckmann S."/>
            <person name="Bunk B."/>
            <person name="Jeske O."/>
            <person name="Meyerdierks A."/>
            <person name="Storesund J.E."/>
            <person name="Kallscheuer N."/>
            <person name="Luecker S."/>
            <person name="Lage O.M."/>
            <person name="Pohl T."/>
            <person name="Merkel B.J."/>
            <person name="Hornburger P."/>
            <person name="Mueller R.-W."/>
            <person name="Bruemmer F."/>
            <person name="Labrenz M."/>
            <person name="Spormann A.M."/>
            <person name="Op den Camp H."/>
            <person name="Overmann J."/>
            <person name="Amann R."/>
            <person name="Jetten M.S.M."/>
            <person name="Mascher T."/>
            <person name="Medema M.H."/>
            <person name="Devos D.P."/>
            <person name="Kaster A.-K."/>
            <person name="Ovreas L."/>
            <person name="Rohde M."/>
            <person name="Galperin M.Y."/>
            <person name="Jogler C."/>
        </authorList>
    </citation>
    <scope>NUCLEOTIDE SEQUENCE [LARGE SCALE GENOMIC DNA]</scope>
    <source>
        <strain evidence="1 2">FF011L</strain>
    </source>
</reference>
<evidence type="ECO:0000313" key="2">
    <source>
        <dbReference type="Proteomes" id="UP000320672"/>
    </source>
</evidence>
<evidence type="ECO:0000313" key="1">
    <source>
        <dbReference type="EMBL" id="QDS92139.1"/>
    </source>
</evidence>
<dbReference type="AlphaFoldDB" id="A0A517MB77"/>
<keyword evidence="2" id="KW-1185">Reference proteome</keyword>
<name>A0A517MB77_9BACT</name>
<dbReference type="EMBL" id="CP036262">
    <property type="protein sequence ID" value="QDS92139.1"/>
    <property type="molecule type" value="Genomic_DNA"/>
</dbReference>
<accession>A0A517MB77</accession>
<proteinExistence type="predicted"/>
<dbReference type="KEGG" id="rml:FF011L_08750"/>
<organism evidence="1 2">
    <name type="scientific">Roseimaritima multifibrata</name>
    <dbReference type="NCBI Taxonomy" id="1930274"/>
    <lineage>
        <taxon>Bacteria</taxon>
        <taxon>Pseudomonadati</taxon>
        <taxon>Planctomycetota</taxon>
        <taxon>Planctomycetia</taxon>
        <taxon>Pirellulales</taxon>
        <taxon>Pirellulaceae</taxon>
        <taxon>Roseimaritima</taxon>
    </lineage>
</organism>